<dbReference type="GO" id="GO:0004180">
    <property type="term" value="F:carboxypeptidase activity"/>
    <property type="evidence" value="ECO:0007669"/>
    <property type="project" value="UniProtKB-KW"/>
</dbReference>
<dbReference type="RefSeq" id="WP_084427838.1">
    <property type="nucleotide sequence ID" value="NZ_FWXV01000002.1"/>
</dbReference>
<reference evidence="3 4" key="1">
    <citation type="submission" date="2017-04" db="EMBL/GenBank/DDBJ databases">
        <authorList>
            <person name="Afonso C.L."/>
            <person name="Miller P.J."/>
            <person name="Scott M.A."/>
            <person name="Spackman E."/>
            <person name="Goraichik I."/>
            <person name="Dimitrov K.M."/>
            <person name="Suarez D.L."/>
            <person name="Swayne D.E."/>
        </authorList>
    </citation>
    <scope>NUCLEOTIDE SEQUENCE [LARGE SCALE GENOMIC DNA]</scope>
    <source>
        <strain evidence="3 4">DSM 43828</strain>
    </source>
</reference>
<dbReference type="AlphaFoldDB" id="A0A1Y5XM83"/>
<keyword evidence="3" id="KW-0645">Protease</keyword>
<evidence type="ECO:0000259" key="2">
    <source>
        <dbReference type="Pfam" id="PF00144"/>
    </source>
</evidence>
<keyword evidence="1" id="KW-0732">Signal</keyword>
<keyword evidence="4" id="KW-1185">Reference proteome</keyword>
<feature type="chain" id="PRO_5012215705" evidence="1">
    <location>
        <begin position="40"/>
        <end position="398"/>
    </location>
</feature>
<dbReference type="InterPro" id="IPR012338">
    <property type="entry name" value="Beta-lactam/transpept-like"/>
</dbReference>
<evidence type="ECO:0000256" key="1">
    <source>
        <dbReference type="SAM" id="SignalP"/>
    </source>
</evidence>
<dbReference type="PANTHER" id="PTHR46825">
    <property type="entry name" value="D-ALANYL-D-ALANINE-CARBOXYPEPTIDASE/ENDOPEPTIDASE AMPH"/>
    <property type="match status" value="1"/>
</dbReference>
<dbReference type="OrthoDB" id="503788at2"/>
<evidence type="ECO:0000313" key="4">
    <source>
        <dbReference type="Proteomes" id="UP000192674"/>
    </source>
</evidence>
<evidence type="ECO:0000313" key="3">
    <source>
        <dbReference type="EMBL" id="SMD00379.1"/>
    </source>
</evidence>
<dbReference type="Proteomes" id="UP000192674">
    <property type="component" value="Unassembled WGS sequence"/>
</dbReference>
<protein>
    <submittedName>
        <fullName evidence="3">D-alanyl-D-alanine carboxypeptidase</fullName>
    </submittedName>
</protein>
<dbReference type="PANTHER" id="PTHR46825:SF7">
    <property type="entry name" value="D-ALANYL-D-ALANINE CARBOXYPEPTIDASE"/>
    <property type="match status" value="1"/>
</dbReference>
<dbReference type="EMBL" id="FWXV01000002">
    <property type="protein sequence ID" value="SMD00379.1"/>
    <property type="molecule type" value="Genomic_DNA"/>
</dbReference>
<feature type="signal peptide" evidence="1">
    <location>
        <begin position="1"/>
        <end position="39"/>
    </location>
</feature>
<dbReference type="Gene3D" id="3.40.710.10">
    <property type="entry name" value="DD-peptidase/beta-lactamase superfamily"/>
    <property type="match status" value="1"/>
</dbReference>
<organism evidence="3 4">
    <name type="scientific">Kibdelosporangium aridum</name>
    <dbReference type="NCBI Taxonomy" id="2030"/>
    <lineage>
        <taxon>Bacteria</taxon>
        <taxon>Bacillati</taxon>
        <taxon>Actinomycetota</taxon>
        <taxon>Actinomycetes</taxon>
        <taxon>Pseudonocardiales</taxon>
        <taxon>Pseudonocardiaceae</taxon>
        <taxon>Kibdelosporangium</taxon>
    </lineage>
</organism>
<keyword evidence="3" id="KW-0378">Hydrolase</keyword>
<dbReference type="InterPro" id="IPR050491">
    <property type="entry name" value="AmpC-like"/>
</dbReference>
<feature type="domain" description="Beta-lactamase-related" evidence="2">
    <location>
        <begin position="53"/>
        <end position="360"/>
    </location>
</feature>
<accession>A0A1Y5XM83</accession>
<dbReference type="Pfam" id="PF00144">
    <property type="entry name" value="Beta-lactamase"/>
    <property type="match status" value="1"/>
</dbReference>
<proteinExistence type="predicted"/>
<dbReference type="InterPro" id="IPR001466">
    <property type="entry name" value="Beta-lactam-related"/>
</dbReference>
<sequence>MTHTAKNTSRMTRVFRRMGVTALAVTLLAGAATPGVATAEVSKDRPELQQAVQAWVDAGFAGMQMRVHDQRGDWVGSAGVRKLGAAAKPPTNGRFWIGSTTKTFTATLVLQLVAEGKVGLDAPVAGYLPELGVDSRITVRMLLQHTSGLFNYTGDVYDGKYEPGIAAVGKDWVDNRFHYYRPVELVRLALAKPLTFQPGTDQNYSNTNFTLALLLVEKVTGHSYDEEMKRRILWPLGLWATKVPGTSPQLPGPHAHGYFRYQDAGEWKVVDVTHQNLSLLAGAGDMISTTEDLRTFFSALLGGKLLPAPLLAEMRKPVGKFSLGLGLWVQDLGPGCGTIVHHNGSPPGGYGAFMMSTPDGSKMLTASVTMGDAAIDPATEYRKALDGLLKTVFCGGQG</sequence>
<keyword evidence="3" id="KW-0121">Carboxypeptidase</keyword>
<gene>
    <name evidence="3" type="ORF">SAMN05661093_03791</name>
</gene>
<name>A0A1Y5XM83_KIBAR</name>
<dbReference type="SUPFAM" id="SSF56601">
    <property type="entry name" value="beta-lactamase/transpeptidase-like"/>
    <property type="match status" value="1"/>
</dbReference>